<dbReference type="SUPFAM" id="SSF103473">
    <property type="entry name" value="MFS general substrate transporter"/>
    <property type="match status" value="1"/>
</dbReference>
<dbReference type="InterPro" id="IPR020846">
    <property type="entry name" value="MFS_dom"/>
</dbReference>
<keyword evidence="2" id="KW-0813">Transport</keyword>
<evidence type="ECO:0000259" key="8">
    <source>
        <dbReference type="PROSITE" id="PS50850"/>
    </source>
</evidence>
<protein>
    <submittedName>
        <fullName evidence="9">Major facilitator superfamily MFS_1</fullName>
    </submittedName>
</protein>
<evidence type="ECO:0000256" key="5">
    <source>
        <dbReference type="ARBA" id="ARBA00022989"/>
    </source>
</evidence>
<dbReference type="AlphaFoldDB" id="A0A0H3AAT5"/>
<dbReference type="InterPro" id="IPR036259">
    <property type="entry name" value="MFS_trans_sf"/>
</dbReference>
<dbReference type="InterPro" id="IPR011701">
    <property type="entry name" value="MFS"/>
</dbReference>
<dbReference type="GO" id="GO:0022857">
    <property type="term" value="F:transmembrane transporter activity"/>
    <property type="evidence" value="ECO:0007669"/>
    <property type="project" value="InterPro"/>
</dbReference>
<organism evidence="9 10">
    <name type="scientific">Nitratidesulfovibrio vulgaris (strain DP4)</name>
    <name type="common">Desulfovibrio vulgaris</name>
    <dbReference type="NCBI Taxonomy" id="391774"/>
    <lineage>
        <taxon>Bacteria</taxon>
        <taxon>Pseudomonadati</taxon>
        <taxon>Thermodesulfobacteriota</taxon>
        <taxon>Desulfovibrionia</taxon>
        <taxon>Desulfovibrionales</taxon>
        <taxon>Desulfovibrionaceae</taxon>
        <taxon>Nitratidesulfovibrio</taxon>
    </lineage>
</organism>
<evidence type="ECO:0000256" key="6">
    <source>
        <dbReference type="ARBA" id="ARBA00023136"/>
    </source>
</evidence>
<dbReference type="PANTHER" id="PTHR42718:SF46">
    <property type="entry name" value="BLR6921 PROTEIN"/>
    <property type="match status" value="1"/>
</dbReference>
<feature type="transmembrane region" description="Helical" evidence="7">
    <location>
        <begin position="143"/>
        <end position="164"/>
    </location>
</feature>
<evidence type="ECO:0000313" key="10">
    <source>
        <dbReference type="Proteomes" id="UP000009173"/>
    </source>
</evidence>
<dbReference type="RefSeq" id="WP_010937832.1">
    <property type="nucleotide sequence ID" value="NC_008751.1"/>
</dbReference>
<feature type="transmembrane region" description="Helical" evidence="7">
    <location>
        <begin position="406"/>
        <end position="424"/>
    </location>
</feature>
<dbReference type="Gene3D" id="1.20.1250.20">
    <property type="entry name" value="MFS general substrate transporter like domains"/>
    <property type="match status" value="1"/>
</dbReference>
<evidence type="ECO:0000313" key="9">
    <source>
        <dbReference type="EMBL" id="ABM29431.1"/>
    </source>
</evidence>
<gene>
    <name evidence="9" type="ordered locus">Dvul_2415</name>
</gene>
<comment type="subcellular location">
    <subcellularLocation>
        <location evidence="1">Cell membrane</location>
        <topology evidence="1">Multi-pass membrane protein</topology>
    </subcellularLocation>
</comment>
<feature type="transmembrane region" description="Helical" evidence="7">
    <location>
        <begin position="269"/>
        <end position="293"/>
    </location>
</feature>
<proteinExistence type="predicted"/>
<keyword evidence="5 7" id="KW-1133">Transmembrane helix</keyword>
<dbReference type="KEGG" id="dvl:Dvul_2415"/>
<feature type="transmembrane region" description="Helical" evidence="7">
    <location>
        <begin position="335"/>
        <end position="353"/>
    </location>
</feature>
<dbReference type="Gene3D" id="1.20.1720.10">
    <property type="entry name" value="Multidrug resistance protein D"/>
    <property type="match status" value="1"/>
</dbReference>
<feature type="transmembrane region" description="Helical" evidence="7">
    <location>
        <begin position="49"/>
        <end position="72"/>
    </location>
</feature>
<feature type="transmembrane region" description="Helical" evidence="7">
    <location>
        <begin position="84"/>
        <end position="103"/>
    </location>
</feature>
<name>A0A0H3AAT5_NITV4</name>
<evidence type="ECO:0000256" key="3">
    <source>
        <dbReference type="ARBA" id="ARBA00022475"/>
    </source>
</evidence>
<dbReference type="Pfam" id="PF07690">
    <property type="entry name" value="MFS_1"/>
    <property type="match status" value="2"/>
</dbReference>
<evidence type="ECO:0000256" key="4">
    <source>
        <dbReference type="ARBA" id="ARBA00022692"/>
    </source>
</evidence>
<feature type="transmembrane region" description="Helical" evidence="7">
    <location>
        <begin position="305"/>
        <end position="323"/>
    </location>
</feature>
<dbReference type="PROSITE" id="PS50850">
    <property type="entry name" value="MFS"/>
    <property type="match status" value="1"/>
</dbReference>
<evidence type="ECO:0000256" key="1">
    <source>
        <dbReference type="ARBA" id="ARBA00004651"/>
    </source>
</evidence>
<feature type="transmembrane region" description="Helical" evidence="7">
    <location>
        <begin position="170"/>
        <end position="192"/>
    </location>
</feature>
<dbReference type="HOGENOM" id="CLU_000960_28_3_7"/>
<feature type="transmembrane region" description="Helical" evidence="7">
    <location>
        <begin position="232"/>
        <end position="249"/>
    </location>
</feature>
<reference evidence="10" key="1">
    <citation type="journal article" date="2009" name="Environ. Microbiol.">
        <title>Contribution of mobile genetic elements to Desulfovibrio vulgaris genome plasticity.</title>
        <authorList>
            <person name="Walker C.B."/>
            <person name="Stolyar S."/>
            <person name="Chivian D."/>
            <person name="Pinel N."/>
            <person name="Gabster J.A."/>
            <person name="Dehal P.S."/>
            <person name="He Z."/>
            <person name="Yang Z.K."/>
            <person name="Yen H.C."/>
            <person name="Zhou J."/>
            <person name="Wall J.D."/>
            <person name="Hazen T.C."/>
            <person name="Arkin A.P."/>
            <person name="Stahl D.A."/>
        </authorList>
    </citation>
    <scope>NUCLEOTIDE SEQUENCE [LARGE SCALE GENOMIC DNA]</scope>
    <source>
        <strain evidence="10">DP4</strain>
    </source>
</reference>
<evidence type="ECO:0000256" key="2">
    <source>
        <dbReference type="ARBA" id="ARBA00022448"/>
    </source>
</evidence>
<keyword evidence="3" id="KW-1003">Cell membrane</keyword>
<sequence precursor="true">MSDAITTTGAPRTRPGEVLFAVCCSLFLMPFMLSAVGVALPVIGHDLGASAVELGLIETVYVMSLSIFLLMMGRLGDIQGRRRIFRWGVGVFTIATTALWVATSVPLFLVLRVVQGMGASMINASGLAMVVSVYPRESRGRALGIGAAAVYAGISCGPVLGGIITSAMGWRYIFLMAVPLGAVTWWVALTRLHDEWRDARGEPFDIVGSAVYAVAIALLALGAAWVENDHRAWWAVAGGVAGIALFLRIESKRQHPLLDVQLLFSNATFALGCLAACINYAATAGMMLFMSLYLQTVQGLAPDEAGFMLVLQPLLQMVLSPYGGRLADRYAPERVATVGMAASGAALILASFLGQDSSLWHVALVQMLLGIGLGLFASPNTTSIMSSVEPRHLGLASGMTGTMRTLGMMVSMLAVTISFSLFMGGHPVSAETVPPFLRSMRADLLVFGGLCFAGILLSALRVRVAAR</sequence>
<accession>A0A0H3AAT5</accession>
<dbReference type="CDD" id="cd17321">
    <property type="entry name" value="MFS_MMR_MDR_like"/>
    <property type="match status" value="1"/>
</dbReference>
<feature type="domain" description="Major facilitator superfamily (MFS) profile" evidence="8">
    <location>
        <begin position="18"/>
        <end position="466"/>
    </location>
</feature>
<dbReference type="EMBL" id="CP000527">
    <property type="protein sequence ID" value="ABM29431.1"/>
    <property type="molecule type" value="Genomic_DNA"/>
</dbReference>
<feature type="transmembrane region" description="Helical" evidence="7">
    <location>
        <begin position="109"/>
        <end position="131"/>
    </location>
</feature>
<feature type="transmembrane region" description="Helical" evidence="7">
    <location>
        <begin position="204"/>
        <end position="226"/>
    </location>
</feature>
<feature type="transmembrane region" description="Helical" evidence="7">
    <location>
        <begin position="18"/>
        <end position="43"/>
    </location>
</feature>
<keyword evidence="4 7" id="KW-0812">Transmembrane</keyword>
<dbReference type="GO" id="GO:0005886">
    <property type="term" value="C:plasma membrane"/>
    <property type="evidence" value="ECO:0007669"/>
    <property type="project" value="UniProtKB-SubCell"/>
</dbReference>
<keyword evidence="6 7" id="KW-0472">Membrane</keyword>
<dbReference type="PANTHER" id="PTHR42718">
    <property type="entry name" value="MAJOR FACILITATOR SUPERFAMILY MULTIDRUG TRANSPORTER MFSC"/>
    <property type="match status" value="1"/>
</dbReference>
<feature type="transmembrane region" description="Helical" evidence="7">
    <location>
        <begin position="444"/>
        <end position="462"/>
    </location>
</feature>
<feature type="transmembrane region" description="Helical" evidence="7">
    <location>
        <begin position="359"/>
        <end position="377"/>
    </location>
</feature>
<dbReference type="Proteomes" id="UP000009173">
    <property type="component" value="Chromosome"/>
</dbReference>
<evidence type="ECO:0000256" key="7">
    <source>
        <dbReference type="SAM" id="Phobius"/>
    </source>
</evidence>